<feature type="compositionally biased region" description="Polar residues" evidence="1">
    <location>
        <begin position="21"/>
        <end position="33"/>
    </location>
</feature>
<proteinExistence type="predicted"/>
<feature type="region of interest" description="Disordered" evidence="1">
    <location>
        <begin position="1"/>
        <end position="56"/>
    </location>
</feature>
<feature type="compositionally biased region" description="Basic and acidic residues" evidence="1">
    <location>
        <begin position="1"/>
        <end position="15"/>
    </location>
</feature>
<feature type="region of interest" description="Disordered" evidence="1">
    <location>
        <begin position="137"/>
        <end position="159"/>
    </location>
</feature>
<sequence length="159" mass="17680">MTPDPQHRPRPEPARRPAASITRTTNVLRTGSATVRPASRAGGFGGPGDGEKKDDRKLIENLGDNDVEGIKRRREFEEAIRNVVAKLGREGEERIDRAHVEEVGQRYELEPEEASKLFVESRGNIWRGELIESEGEQGWEAAKLERAPATGKSPEDNSI</sequence>
<evidence type="ECO:0000313" key="2">
    <source>
        <dbReference type="EMBL" id="CAA9452160.1"/>
    </source>
</evidence>
<evidence type="ECO:0000256" key="1">
    <source>
        <dbReference type="SAM" id="MobiDB-lite"/>
    </source>
</evidence>
<organism evidence="2">
    <name type="scientific">uncultured Rubrobacteraceae bacterium</name>
    <dbReference type="NCBI Taxonomy" id="349277"/>
    <lineage>
        <taxon>Bacteria</taxon>
        <taxon>Bacillati</taxon>
        <taxon>Actinomycetota</taxon>
        <taxon>Rubrobacteria</taxon>
        <taxon>Rubrobacterales</taxon>
        <taxon>Rubrobacteraceae</taxon>
        <taxon>environmental samples</taxon>
    </lineage>
</organism>
<dbReference type="AlphaFoldDB" id="A0A6J4QQT6"/>
<protein>
    <submittedName>
        <fullName evidence="2">Uncharacterized protein</fullName>
    </submittedName>
</protein>
<gene>
    <name evidence="2" type="ORF">AVDCRST_MAG28-1886</name>
</gene>
<name>A0A6J4QQT6_9ACTN</name>
<accession>A0A6J4QQT6</accession>
<reference evidence="2" key="1">
    <citation type="submission" date="2020-02" db="EMBL/GenBank/DDBJ databases">
        <authorList>
            <person name="Meier V. D."/>
        </authorList>
    </citation>
    <scope>NUCLEOTIDE SEQUENCE</scope>
    <source>
        <strain evidence="2">AVDCRST_MAG28</strain>
    </source>
</reference>
<dbReference type="EMBL" id="CADCVE010000034">
    <property type="protein sequence ID" value="CAA9452160.1"/>
    <property type="molecule type" value="Genomic_DNA"/>
</dbReference>